<dbReference type="EMBL" id="HE796683">
    <property type="protein sequence ID" value="CCG99358.1"/>
    <property type="molecule type" value="Genomic_DNA"/>
</dbReference>
<name>I0K5F5_9BACT</name>
<dbReference type="HAMAP" id="MF_01930">
    <property type="entry name" value="PurN"/>
    <property type="match status" value="1"/>
</dbReference>
<dbReference type="InterPro" id="IPR004607">
    <property type="entry name" value="GART"/>
</dbReference>
<organism evidence="8 9">
    <name type="scientific">Fibrella aestuarina BUZ 2</name>
    <dbReference type="NCBI Taxonomy" id="1166018"/>
    <lineage>
        <taxon>Bacteria</taxon>
        <taxon>Pseudomonadati</taxon>
        <taxon>Bacteroidota</taxon>
        <taxon>Cytophagia</taxon>
        <taxon>Cytophagales</taxon>
        <taxon>Spirosomataceae</taxon>
        <taxon>Fibrella</taxon>
    </lineage>
</organism>
<dbReference type="Pfam" id="PF00551">
    <property type="entry name" value="Formyl_trans_N"/>
    <property type="match status" value="1"/>
</dbReference>
<dbReference type="UniPathway" id="UPA00074">
    <property type="reaction ID" value="UER00126"/>
</dbReference>
<dbReference type="CDD" id="cd08645">
    <property type="entry name" value="FMT_core_GART"/>
    <property type="match status" value="1"/>
</dbReference>
<dbReference type="eggNOG" id="COG0299">
    <property type="taxonomic scope" value="Bacteria"/>
</dbReference>
<comment type="caution">
    <text evidence="6">Lacks conserved residue(s) required for the propagation of feature annotation.</text>
</comment>
<feature type="active site" description="Proton donor" evidence="6">
    <location>
        <position position="137"/>
    </location>
</feature>
<dbReference type="InterPro" id="IPR036477">
    <property type="entry name" value="Formyl_transf_N_sf"/>
</dbReference>
<evidence type="ECO:0000313" key="8">
    <source>
        <dbReference type="EMBL" id="CCG99358.1"/>
    </source>
</evidence>
<feature type="binding site" evidence="6">
    <location>
        <position position="135"/>
    </location>
    <ligand>
        <name>(6R)-10-formyltetrahydrofolate</name>
        <dbReference type="ChEBI" id="CHEBI:195366"/>
    </ligand>
</feature>
<dbReference type="STRING" id="1166018.FAES_1348"/>
<dbReference type="PATRIC" id="fig|1166018.3.peg.3078"/>
<evidence type="ECO:0000256" key="2">
    <source>
        <dbReference type="ARBA" id="ARBA00022679"/>
    </source>
</evidence>
<evidence type="ECO:0000256" key="5">
    <source>
        <dbReference type="ARBA" id="ARBA00047664"/>
    </source>
</evidence>
<dbReference type="EC" id="2.1.2.2" evidence="6"/>
<dbReference type="GO" id="GO:0006189">
    <property type="term" value="P:'de novo' IMP biosynthetic process"/>
    <property type="evidence" value="ECO:0007669"/>
    <property type="project" value="UniProtKB-UniRule"/>
</dbReference>
<keyword evidence="3 6" id="KW-0658">Purine biosynthesis</keyword>
<feature type="domain" description="Formyl transferase N-terminal" evidence="7">
    <location>
        <begin position="31"/>
        <end position="215"/>
    </location>
</feature>
<gene>
    <name evidence="6 8" type="primary">purN</name>
    <name evidence="8" type="ORF">FAES_1348</name>
</gene>
<evidence type="ECO:0000256" key="3">
    <source>
        <dbReference type="ARBA" id="ARBA00022755"/>
    </source>
</evidence>
<evidence type="ECO:0000256" key="6">
    <source>
        <dbReference type="HAMAP-Rule" id="MF_01930"/>
    </source>
</evidence>
<evidence type="ECO:0000256" key="1">
    <source>
        <dbReference type="ARBA" id="ARBA00005054"/>
    </source>
</evidence>
<dbReference type="Gene3D" id="3.40.50.170">
    <property type="entry name" value="Formyl transferase, N-terminal domain"/>
    <property type="match status" value="1"/>
</dbReference>
<evidence type="ECO:0000256" key="4">
    <source>
        <dbReference type="ARBA" id="ARBA00038440"/>
    </source>
</evidence>
<comment type="catalytic activity">
    <reaction evidence="5 6">
        <text>N(1)-(5-phospho-beta-D-ribosyl)glycinamide + (6R)-10-formyltetrahydrofolate = N(2)-formyl-N(1)-(5-phospho-beta-D-ribosyl)glycinamide + (6S)-5,6,7,8-tetrahydrofolate + H(+)</text>
        <dbReference type="Rhea" id="RHEA:15053"/>
        <dbReference type="ChEBI" id="CHEBI:15378"/>
        <dbReference type="ChEBI" id="CHEBI:57453"/>
        <dbReference type="ChEBI" id="CHEBI:143788"/>
        <dbReference type="ChEBI" id="CHEBI:147286"/>
        <dbReference type="ChEBI" id="CHEBI:195366"/>
        <dbReference type="EC" id="2.1.2.2"/>
    </reaction>
</comment>
<evidence type="ECO:0000259" key="7">
    <source>
        <dbReference type="Pfam" id="PF00551"/>
    </source>
</evidence>
<dbReference type="InterPro" id="IPR002376">
    <property type="entry name" value="Formyl_transf_N"/>
</dbReference>
<reference evidence="8 9" key="1">
    <citation type="journal article" date="2012" name="J. Bacteriol.">
        <title>Genome Sequence of Fibrella aestuarina BUZ 2T, a Filamentous Marine Bacterium.</title>
        <authorList>
            <person name="Filippini M."/>
            <person name="Qi W."/>
            <person name="Blom J."/>
            <person name="Goesmann A."/>
            <person name="Smits T.H."/>
            <person name="Bagheri H.C."/>
        </authorList>
    </citation>
    <scope>NUCLEOTIDE SEQUENCE [LARGE SCALE GENOMIC DNA]</scope>
    <source>
        <strain evidence="9">BUZ 2T</strain>
    </source>
</reference>
<keyword evidence="2 6" id="KW-0808">Transferase</keyword>
<dbReference type="PANTHER" id="PTHR43369:SF2">
    <property type="entry name" value="PHOSPHORIBOSYLGLYCINAMIDE FORMYLTRANSFERASE"/>
    <property type="match status" value="1"/>
</dbReference>
<feature type="binding site" evidence="6">
    <location>
        <begin position="40"/>
        <end position="42"/>
    </location>
    <ligand>
        <name>N(1)-(5-phospho-beta-D-ribosyl)glycinamide</name>
        <dbReference type="ChEBI" id="CHEBI:143788"/>
    </ligand>
</feature>
<feature type="site" description="Raises pKa of active site His" evidence="6">
    <location>
        <position position="178"/>
    </location>
</feature>
<sequence>MHARERQPRLTFARPPIGHLPFTPFSPRMQRIAIFASGSGSNAEQITRHFAASPDVTVSLILTNNPKAGVIDRARRGFGCAQHVPVLVFDRPGFYQTSRVVDLLLAQGIDLVVLAGFMWLVPGTLVQAFPGQIVNVHPALLPNFGGKGMYGQHVHEAVVAAGETQSGITIHFVNEQYDEGQIIFQATCPVLPTDTPDDVAQKVHELEYEHYPRVIGEVLTQRRSAERTA</sequence>
<protein>
    <recommendedName>
        <fullName evidence="6">Phosphoribosylglycinamide formyltransferase</fullName>
        <ecNumber evidence="6">2.1.2.2</ecNumber>
    </recommendedName>
    <alternativeName>
        <fullName evidence="6">5'-phosphoribosylglycinamide transformylase</fullName>
    </alternativeName>
    <alternativeName>
        <fullName evidence="6">GAR transformylase</fullName>
        <shortName evidence="6">GART</shortName>
    </alternativeName>
</protein>
<dbReference type="HOGENOM" id="CLU_038395_1_3_10"/>
<dbReference type="KEGG" id="fae:FAES_1348"/>
<evidence type="ECO:0000313" key="9">
    <source>
        <dbReference type="Proteomes" id="UP000011058"/>
    </source>
</evidence>
<dbReference type="SUPFAM" id="SSF53328">
    <property type="entry name" value="Formyltransferase"/>
    <property type="match status" value="1"/>
</dbReference>
<dbReference type="GO" id="GO:0004644">
    <property type="term" value="F:phosphoribosylglycinamide formyltransferase activity"/>
    <property type="evidence" value="ECO:0007669"/>
    <property type="project" value="UniProtKB-UniRule"/>
</dbReference>
<accession>I0K5F5</accession>
<dbReference type="Proteomes" id="UP000011058">
    <property type="component" value="Chromosome"/>
</dbReference>
<comment type="function">
    <text evidence="6">Catalyzes the transfer of a formyl group from 10-formyltetrahydrofolate to 5-phospho-ribosyl-glycinamide (GAR), producing 5-phospho-ribosyl-N-formylglycinamide (FGAR) and tetrahydrofolate.</text>
</comment>
<dbReference type="PANTHER" id="PTHR43369">
    <property type="entry name" value="PHOSPHORIBOSYLGLYCINAMIDE FORMYLTRANSFERASE"/>
    <property type="match status" value="1"/>
</dbReference>
<comment type="pathway">
    <text evidence="1 6">Purine metabolism; IMP biosynthesis via de novo pathway; N(2)-formyl-N(1)-(5-phospho-D-ribosyl)glycinamide from N(1)-(5-phospho-D-ribosyl)glycinamide (10-formyl THF route): step 1/1.</text>
</comment>
<dbReference type="GO" id="GO:0005829">
    <property type="term" value="C:cytosol"/>
    <property type="evidence" value="ECO:0007669"/>
    <property type="project" value="TreeGrafter"/>
</dbReference>
<keyword evidence="9" id="KW-1185">Reference proteome</keyword>
<dbReference type="InterPro" id="IPR001555">
    <property type="entry name" value="GART_AS"/>
</dbReference>
<comment type="similarity">
    <text evidence="4 6">Belongs to the GART family.</text>
</comment>
<proteinExistence type="inferred from homology"/>
<dbReference type="AlphaFoldDB" id="I0K5F5"/>
<dbReference type="PROSITE" id="PS00373">
    <property type="entry name" value="GART"/>
    <property type="match status" value="1"/>
</dbReference>